<evidence type="ECO:0000313" key="2">
    <source>
        <dbReference type="Proteomes" id="UP000438429"/>
    </source>
</evidence>
<proteinExistence type="predicted"/>
<comment type="caution">
    <text evidence="1">The sequence shown here is derived from an EMBL/GenBank/DDBJ whole genome shotgun (WGS) entry which is preliminary data.</text>
</comment>
<gene>
    <name evidence="1" type="ORF">F2P81_017553</name>
</gene>
<protein>
    <submittedName>
        <fullName evidence="1">Uncharacterized protein</fullName>
    </submittedName>
</protein>
<dbReference type="Proteomes" id="UP000438429">
    <property type="component" value="Unassembled WGS sequence"/>
</dbReference>
<reference evidence="1 2" key="1">
    <citation type="submission" date="2019-06" db="EMBL/GenBank/DDBJ databases">
        <title>Draft genomes of female and male turbot (Scophthalmus maximus).</title>
        <authorList>
            <person name="Xu H."/>
            <person name="Xu X.-W."/>
            <person name="Shao C."/>
            <person name="Chen S."/>
        </authorList>
    </citation>
    <scope>NUCLEOTIDE SEQUENCE [LARGE SCALE GENOMIC DNA]</scope>
    <source>
        <strain evidence="1">Ysfricsl-2016a</strain>
        <tissue evidence="1">Blood</tissue>
    </source>
</reference>
<organism evidence="1 2">
    <name type="scientific">Scophthalmus maximus</name>
    <name type="common">Turbot</name>
    <name type="synonym">Psetta maxima</name>
    <dbReference type="NCBI Taxonomy" id="52904"/>
    <lineage>
        <taxon>Eukaryota</taxon>
        <taxon>Metazoa</taxon>
        <taxon>Chordata</taxon>
        <taxon>Craniata</taxon>
        <taxon>Vertebrata</taxon>
        <taxon>Euteleostomi</taxon>
        <taxon>Actinopterygii</taxon>
        <taxon>Neopterygii</taxon>
        <taxon>Teleostei</taxon>
        <taxon>Neoteleostei</taxon>
        <taxon>Acanthomorphata</taxon>
        <taxon>Carangaria</taxon>
        <taxon>Pleuronectiformes</taxon>
        <taxon>Pleuronectoidei</taxon>
        <taxon>Scophthalmidae</taxon>
        <taxon>Scophthalmus</taxon>
    </lineage>
</organism>
<dbReference type="EMBL" id="VEVO01000015">
    <property type="protein sequence ID" value="KAF0030822.1"/>
    <property type="molecule type" value="Genomic_DNA"/>
</dbReference>
<evidence type="ECO:0000313" key="1">
    <source>
        <dbReference type="EMBL" id="KAF0030822.1"/>
    </source>
</evidence>
<name>A0A6A4SKC5_SCOMX</name>
<accession>A0A6A4SKC5</accession>
<dbReference type="AlphaFoldDB" id="A0A6A4SKC5"/>
<sequence>MQGRSPPETLFPLPKLILSRITPKRSFRRKSYSRVDLIWSSAAVNWSFNNGPHDEHPAKVSRLMDPDCIQKQFSSVKSMKAERVVQRLNAANKAQKKKKKAFLRNETFEFRVAHSWCIESVGPVGPQIHEMERRQAATYFYISEHLHYEHDTGQLVQITVTSN</sequence>